<keyword evidence="2" id="KW-0812">Transmembrane</keyword>
<dbReference type="OrthoDB" id="41353at2759"/>
<feature type="transmembrane region" description="Helical" evidence="2">
    <location>
        <begin position="163"/>
        <end position="182"/>
    </location>
</feature>
<organism evidence="3 4">
    <name type="scientific">Fragilariopsis cylindrus CCMP1102</name>
    <dbReference type="NCBI Taxonomy" id="635003"/>
    <lineage>
        <taxon>Eukaryota</taxon>
        <taxon>Sar</taxon>
        <taxon>Stramenopiles</taxon>
        <taxon>Ochrophyta</taxon>
        <taxon>Bacillariophyta</taxon>
        <taxon>Bacillariophyceae</taxon>
        <taxon>Bacillariophycidae</taxon>
        <taxon>Bacillariales</taxon>
        <taxon>Bacillariaceae</taxon>
        <taxon>Fragilariopsis</taxon>
    </lineage>
</organism>
<accession>A0A1E7EZX8</accession>
<feature type="transmembrane region" description="Helical" evidence="2">
    <location>
        <begin position="84"/>
        <end position="113"/>
    </location>
</feature>
<sequence length="266" mass="29567">MFDTVNLKLFVSLGLGGVIAQSEWVFWEALGLIVGKLGIIAMSVHTIPNQIVMNVSTIPIAFGIALAVRMGISLPSSVRRTQYIAIIVTSISVILFGFVAILLYVFRSFFITIFVNNDDSGTDKAVYDLAEEIWPLVSFYNLNIALFGLLAGISSGLGKQWDLGVINVFWLWCFGMPIIYYTTIVKDNGSLNDAWFWMNISYIGINGTLILVFVCSDWYKIQDKILYQDDDDNENTDNKNGSIIVVQQQSNNVATSKPAMETTSLL</sequence>
<dbReference type="GO" id="GO:0016020">
    <property type="term" value="C:membrane"/>
    <property type="evidence" value="ECO:0007669"/>
    <property type="project" value="InterPro"/>
</dbReference>
<comment type="similarity">
    <text evidence="1">Belongs to the multi antimicrobial extrusion (MATE) (TC 2.A.66.1) family.</text>
</comment>
<dbReference type="Pfam" id="PF01554">
    <property type="entry name" value="MatE"/>
    <property type="match status" value="1"/>
</dbReference>
<evidence type="ECO:0000313" key="4">
    <source>
        <dbReference type="Proteomes" id="UP000095751"/>
    </source>
</evidence>
<feature type="transmembrane region" description="Helical" evidence="2">
    <location>
        <begin position="51"/>
        <end position="72"/>
    </location>
</feature>
<dbReference type="GO" id="GO:0042910">
    <property type="term" value="F:xenobiotic transmembrane transporter activity"/>
    <property type="evidence" value="ECO:0007669"/>
    <property type="project" value="InterPro"/>
</dbReference>
<dbReference type="KEGG" id="fcy:FRACYDRAFT_228143"/>
<dbReference type="GO" id="GO:0015297">
    <property type="term" value="F:antiporter activity"/>
    <property type="evidence" value="ECO:0007669"/>
    <property type="project" value="InterPro"/>
</dbReference>
<gene>
    <name evidence="3" type="ORF">FRACYDRAFT_228143</name>
</gene>
<evidence type="ECO:0000256" key="1">
    <source>
        <dbReference type="ARBA" id="ARBA00010199"/>
    </source>
</evidence>
<feature type="transmembrane region" description="Helical" evidence="2">
    <location>
        <begin position="133"/>
        <end position="151"/>
    </location>
</feature>
<feature type="transmembrane region" description="Helical" evidence="2">
    <location>
        <begin position="24"/>
        <end position="45"/>
    </location>
</feature>
<proteinExistence type="inferred from homology"/>
<dbReference type="AlphaFoldDB" id="A0A1E7EZX8"/>
<dbReference type="InParanoid" id="A0A1E7EZX8"/>
<keyword evidence="4" id="KW-1185">Reference proteome</keyword>
<feature type="transmembrane region" description="Helical" evidence="2">
    <location>
        <begin position="194"/>
        <end position="215"/>
    </location>
</feature>
<keyword evidence="2" id="KW-1133">Transmembrane helix</keyword>
<name>A0A1E7EZX8_9STRA</name>
<protein>
    <submittedName>
        <fullName evidence="3">Uncharacterized protein</fullName>
    </submittedName>
</protein>
<evidence type="ECO:0000313" key="3">
    <source>
        <dbReference type="EMBL" id="OEU11103.1"/>
    </source>
</evidence>
<dbReference type="Proteomes" id="UP000095751">
    <property type="component" value="Unassembled WGS sequence"/>
</dbReference>
<evidence type="ECO:0000256" key="2">
    <source>
        <dbReference type="SAM" id="Phobius"/>
    </source>
</evidence>
<dbReference type="EMBL" id="KV784369">
    <property type="protein sequence ID" value="OEU11103.1"/>
    <property type="molecule type" value="Genomic_DNA"/>
</dbReference>
<keyword evidence="2" id="KW-0472">Membrane</keyword>
<dbReference type="InterPro" id="IPR002528">
    <property type="entry name" value="MATE_fam"/>
</dbReference>
<reference evidence="3 4" key="1">
    <citation type="submission" date="2016-09" db="EMBL/GenBank/DDBJ databases">
        <title>Extensive genetic diversity and differential bi-allelic expression allows diatom success in the polar Southern Ocean.</title>
        <authorList>
            <consortium name="DOE Joint Genome Institute"/>
            <person name="Mock T."/>
            <person name="Otillar R.P."/>
            <person name="Strauss J."/>
            <person name="Dupont C."/>
            <person name="Frickenhaus S."/>
            <person name="Maumus F."/>
            <person name="Mcmullan M."/>
            <person name="Sanges R."/>
            <person name="Schmutz J."/>
            <person name="Toseland A."/>
            <person name="Valas R."/>
            <person name="Veluchamy A."/>
            <person name="Ward B.J."/>
            <person name="Allen A."/>
            <person name="Barry K."/>
            <person name="Falciatore A."/>
            <person name="Ferrante M."/>
            <person name="Fortunato A.E."/>
            <person name="Gloeckner G."/>
            <person name="Gruber A."/>
            <person name="Hipkin R."/>
            <person name="Janech M."/>
            <person name="Kroth P."/>
            <person name="Leese F."/>
            <person name="Lindquist E."/>
            <person name="Lyon B.R."/>
            <person name="Martin J."/>
            <person name="Mayer C."/>
            <person name="Parker M."/>
            <person name="Quesneville H."/>
            <person name="Raymond J."/>
            <person name="Uhlig C."/>
            <person name="Valentin K.U."/>
            <person name="Worden A.Z."/>
            <person name="Armbrust E.V."/>
            <person name="Bowler C."/>
            <person name="Green B."/>
            <person name="Moulton V."/>
            <person name="Van Oosterhout C."/>
            <person name="Grigoriev I."/>
        </authorList>
    </citation>
    <scope>NUCLEOTIDE SEQUENCE [LARGE SCALE GENOMIC DNA]</scope>
    <source>
        <strain evidence="3 4">CCMP1102</strain>
    </source>
</reference>